<dbReference type="GeneID" id="39586702"/>
<dbReference type="Proteomes" id="UP000279236">
    <property type="component" value="Unassembled WGS sequence"/>
</dbReference>
<evidence type="ECO:0000256" key="1">
    <source>
        <dbReference type="SAM" id="MobiDB-lite"/>
    </source>
</evidence>
<feature type="region of interest" description="Disordered" evidence="1">
    <location>
        <begin position="58"/>
        <end position="84"/>
    </location>
</feature>
<accession>A0A427XI60</accession>
<name>A0A427XI60_9TREE</name>
<dbReference type="RefSeq" id="XP_028473581.1">
    <property type="nucleotide sequence ID" value="XM_028617903.1"/>
</dbReference>
<feature type="compositionally biased region" description="Polar residues" evidence="1">
    <location>
        <begin position="75"/>
        <end position="84"/>
    </location>
</feature>
<keyword evidence="3" id="KW-1185">Reference proteome</keyword>
<evidence type="ECO:0000313" key="2">
    <source>
        <dbReference type="EMBL" id="RSH78434.1"/>
    </source>
</evidence>
<comment type="caution">
    <text evidence="2">The sequence shown here is derived from an EMBL/GenBank/DDBJ whole genome shotgun (WGS) entry which is preliminary data.</text>
</comment>
<dbReference type="AlphaFoldDB" id="A0A427XI60"/>
<gene>
    <name evidence="2" type="ORF">EHS24_002159</name>
</gene>
<sequence length="339" mass="38405">MTTLDHRFYPHILDLIFETAPRMSLFALRTASHAFHDRADHALAKHLSISIHPAIRGQVPTSTIGDSDSDDSHSENGYQDSRTQILGLDERRRLPAFPNNITTRTARHLKKRQLLILGSARVVDRVGGMSADYLNLLTPSFNLDTYRVMSTSRWEPIASAYLPFTCKTVVLFGSEDPPVGYQTLRDARKLVVRLSSKDQDVGKRLMVLFHLTRTTHGGRIVLICDPDAMDSLLSEFPTCFPFLDTDWHIIIVDFPCDLAHDHQSNPAACAARKLARLRQMIQSNYHGLDFNYTRGMPFTDTQLQTLQNYVSRFSLMSREQYLSTLSPEEAILETVEPTA</sequence>
<organism evidence="2 3">
    <name type="scientific">Apiotrichum porosum</name>
    <dbReference type="NCBI Taxonomy" id="105984"/>
    <lineage>
        <taxon>Eukaryota</taxon>
        <taxon>Fungi</taxon>
        <taxon>Dikarya</taxon>
        <taxon>Basidiomycota</taxon>
        <taxon>Agaricomycotina</taxon>
        <taxon>Tremellomycetes</taxon>
        <taxon>Trichosporonales</taxon>
        <taxon>Trichosporonaceae</taxon>
        <taxon>Apiotrichum</taxon>
    </lineage>
</organism>
<reference evidence="2 3" key="1">
    <citation type="submission" date="2018-11" db="EMBL/GenBank/DDBJ databases">
        <title>Genome sequence of Apiotrichum porosum DSM 27194.</title>
        <authorList>
            <person name="Aliyu H."/>
            <person name="Gorte O."/>
            <person name="Ochsenreither K."/>
        </authorList>
    </citation>
    <scope>NUCLEOTIDE SEQUENCE [LARGE SCALE GENOMIC DNA]</scope>
    <source>
        <strain evidence="2 3">DSM 27194</strain>
    </source>
</reference>
<dbReference type="EMBL" id="RSCE01000012">
    <property type="protein sequence ID" value="RSH78434.1"/>
    <property type="molecule type" value="Genomic_DNA"/>
</dbReference>
<proteinExistence type="predicted"/>
<evidence type="ECO:0000313" key="3">
    <source>
        <dbReference type="Proteomes" id="UP000279236"/>
    </source>
</evidence>
<protein>
    <submittedName>
        <fullName evidence="2">Uncharacterized protein</fullName>
    </submittedName>
</protein>